<dbReference type="AlphaFoldDB" id="A0A1U8AV89"/>
<dbReference type="CDD" id="cd07323">
    <property type="entry name" value="LAM"/>
    <property type="match status" value="1"/>
</dbReference>
<keyword evidence="5" id="KW-1185">Reference proteome</keyword>
<feature type="compositionally biased region" description="Polar residues" evidence="3">
    <location>
        <begin position="76"/>
        <end position="85"/>
    </location>
</feature>
<dbReference type="SUPFAM" id="SSF46785">
    <property type="entry name" value="Winged helix' DNA-binding domain"/>
    <property type="match status" value="1"/>
</dbReference>
<dbReference type="RefSeq" id="XP_010266852.1">
    <property type="nucleotide sequence ID" value="XM_010268550.2"/>
</dbReference>
<feature type="compositionally biased region" description="Polar residues" evidence="3">
    <location>
        <begin position="132"/>
        <end position="145"/>
    </location>
</feature>
<dbReference type="Gene3D" id="1.10.10.10">
    <property type="entry name" value="Winged helix-like DNA-binding domain superfamily/Winged helix DNA-binding domain"/>
    <property type="match status" value="1"/>
</dbReference>
<dbReference type="OMA" id="KRNDWRR"/>
<gene>
    <name evidence="6" type="primary">LOC104604274</name>
</gene>
<dbReference type="GeneID" id="104604274"/>
<feature type="compositionally biased region" description="Pro residues" evidence="3">
    <location>
        <begin position="206"/>
        <end position="216"/>
    </location>
</feature>
<sequence>MAATADSTSNNHSTRSSGFSDEGITSHQLRRKNLSSPWAYIVRGDTEAVPAGPSSPSLSPATALQDQIPDSEYSPVKTSSSSPDNFASDGQLEIDNETSNVARAKKPAWNKPSNGVVELGPVMGAVSWPALSESTKSLPKSSTDSLKGLSDGSISIPQGPVIASSPQKQSTNNTNANSIPNHAFPVRQKSMKRGGGGSGPANGITQPPPPLPPPVMETPNNNKSGKPAPVVPESAPKDHGHKSNNWETGPRGGFVSQSHGGNDQPQQRNSFRRGNGGSNPRGDGPHHNNYGGRRDPDRGNYEWNSHSHRSFNGRDVHMQQQRVIPRGFIRPPPPPNSTTFISPPPVQQFGGPMGFPDMTSPVFFVPASPGMSGMPFIPHPPPPHAMFFPAPDPQLRAMLVRQIDYYFSPENLCKDIFLRQNMDEQGWVSASLISTFNRVKQLTNNISFILDAVRSSTIVEVQGDKIRKRNEWMNWPLPPYGQFATASGSQSPSIPSYDMLATRVQNIGLDDGKGTNHSNLTEFHTEAVISRSSSGELNMQSQTNIEKGTGDITIQVSSDKF</sequence>
<reference evidence="6" key="1">
    <citation type="submission" date="2025-08" db="UniProtKB">
        <authorList>
            <consortium name="RefSeq"/>
        </authorList>
    </citation>
    <scope>IDENTIFICATION</scope>
</reference>
<dbReference type="InterPro" id="IPR045180">
    <property type="entry name" value="La_dom_prot"/>
</dbReference>
<dbReference type="GO" id="GO:0003723">
    <property type="term" value="F:RNA binding"/>
    <property type="evidence" value="ECO:0000318"/>
    <property type="project" value="GO_Central"/>
</dbReference>
<feature type="region of interest" description="Disordered" evidence="3">
    <location>
        <begin position="131"/>
        <end position="316"/>
    </location>
</feature>
<feature type="domain" description="HTH La-type RNA-binding" evidence="4">
    <location>
        <begin position="389"/>
        <end position="479"/>
    </location>
</feature>
<keyword evidence="1 2" id="KW-0694">RNA-binding</keyword>
<evidence type="ECO:0000259" key="4">
    <source>
        <dbReference type="PROSITE" id="PS50961"/>
    </source>
</evidence>
<dbReference type="OrthoDB" id="340227at2759"/>
<evidence type="ECO:0000256" key="3">
    <source>
        <dbReference type="SAM" id="MobiDB-lite"/>
    </source>
</evidence>
<evidence type="ECO:0000313" key="5">
    <source>
        <dbReference type="Proteomes" id="UP000189703"/>
    </source>
</evidence>
<organism evidence="5 6">
    <name type="scientific">Nelumbo nucifera</name>
    <name type="common">Sacred lotus</name>
    <dbReference type="NCBI Taxonomy" id="4432"/>
    <lineage>
        <taxon>Eukaryota</taxon>
        <taxon>Viridiplantae</taxon>
        <taxon>Streptophyta</taxon>
        <taxon>Embryophyta</taxon>
        <taxon>Tracheophyta</taxon>
        <taxon>Spermatophyta</taxon>
        <taxon>Magnoliopsida</taxon>
        <taxon>Proteales</taxon>
        <taxon>Nelumbonaceae</taxon>
        <taxon>Nelumbo</taxon>
    </lineage>
</organism>
<dbReference type="PANTHER" id="PTHR22792">
    <property type="entry name" value="LUPUS LA PROTEIN-RELATED"/>
    <property type="match status" value="1"/>
</dbReference>
<dbReference type="STRING" id="4432.A0A1U8AV89"/>
<feature type="compositionally biased region" description="Low complexity" evidence="3">
    <location>
        <begin position="48"/>
        <end position="63"/>
    </location>
</feature>
<proteinExistence type="predicted"/>
<protein>
    <submittedName>
        <fullName evidence="6">La-related protein 1C-like</fullName>
    </submittedName>
</protein>
<dbReference type="GO" id="GO:0005737">
    <property type="term" value="C:cytoplasm"/>
    <property type="evidence" value="ECO:0007669"/>
    <property type="project" value="UniProtKB-ARBA"/>
</dbReference>
<evidence type="ECO:0000256" key="1">
    <source>
        <dbReference type="ARBA" id="ARBA00022884"/>
    </source>
</evidence>
<dbReference type="Pfam" id="PF05383">
    <property type="entry name" value="La"/>
    <property type="match status" value="1"/>
</dbReference>
<dbReference type="InterPro" id="IPR036390">
    <property type="entry name" value="WH_DNA-bd_sf"/>
</dbReference>
<dbReference type="InterPro" id="IPR036388">
    <property type="entry name" value="WH-like_DNA-bd_sf"/>
</dbReference>
<feature type="compositionally biased region" description="Polar residues" evidence="3">
    <location>
        <begin position="1"/>
        <end position="27"/>
    </location>
</feature>
<dbReference type="PROSITE" id="PS50961">
    <property type="entry name" value="HTH_LA"/>
    <property type="match status" value="1"/>
</dbReference>
<dbReference type="FunCoup" id="A0A1U8AV89">
    <property type="interactions" value="980"/>
</dbReference>
<name>A0A1U8AV89_NELNU</name>
<evidence type="ECO:0000256" key="2">
    <source>
        <dbReference type="PROSITE-ProRule" id="PRU00332"/>
    </source>
</evidence>
<dbReference type="SMART" id="SM00715">
    <property type="entry name" value="LA"/>
    <property type="match status" value="1"/>
</dbReference>
<evidence type="ECO:0000313" key="6">
    <source>
        <dbReference type="RefSeq" id="XP_010266852.1"/>
    </source>
</evidence>
<dbReference type="InterPro" id="IPR006630">
    <property type="entry name" value="La_HTH"/>
</dbReference>
<dbReference type="eggNOG" id="KOG2590">
    <property type="taxonomic scope" value="Eukaryota"/>
</dbReference>
<feature type="region of interest" description="Disordered" evidence="3">
    <location>
        <begin position="47"/>
        <end position="119"/>
    </location>
</feature>
<feature type="region of interest" description="Disordered" evidence="3">
    <location>
        <begin position="1"/>
        <end position="30"/>
    </location>
</feature>
<dbReference type="FunFam" id="1.10.10.10:FF:000131">
    <property type="entry name" value="la-related protein 1B isoform X2"/>
    <property type="match status" value="1"/>
</dbReference>
<feature type="compositionally biased region" description="Polar residues" evidence="3">
    <location>
        <begin position="164"/>
        <end position="180"/>
    </location>
</feature>
<dbReference type="KEGG" id="nnu:104604274"/>
<dbReference type="InParanoid" id="A0A1U8AV89"/>
<feature type="compositionally biased region" description="Polar residues" evidence="3">
    <location>
        <begin position="255"/>
        <end position="269"/>
    </location>
</feature>
<accession>A0A1U8AV89</accession>
<dbReference type="PANTHER" id="PTHR22792:SF132">
    <property type="entry name" value="LA-RELATED PROTEIN 1"/>
    <property type="match status" value="1"/>
</dbReference>
<dbReference type="Proteomes" id="UP000189703">
    <property type="component" value="Unplaced"/>
</dbReference>